<evidence type="ECO:0000313" key="1">
    <source>
        <dbReference type="EMBL" id="KAL3286496.1"/>
    </source>
</evidence>
<organism evidence="1 2">
    <name type="scientific">Cryptolaemus montrouzieri</name>
    <dbReference type="NCBI Taxonomy" id="559131"/>
    <lineage>
        <taxon>Eukaryota</taxon>
        <taxon>Metazoa</taxon>
        <taxon>Ecdysozoa</taxon>
        <taxon>Arthropoda</taxon>
        <taxon>Hexapoda</taxon>
        <taxon>Insecta</taxon>
        <taxon>Pterygota</taxon>
        <taxon>Neoptera</taxon>
        <taxon>Endopterygota</taxon>
        <taxon>Coleoptera</taxon>
        <taxon>Polyphaga</taxon>
        <taxon>Cucujiformia</taxon>
        <taxon>Coccinelloidea</taxon>
        <taxon>Coccinellidae</taxon>
        <taxon>Scymninae</taxon>
        <taxon>Scymnini</taxon>
        <taxon>Cryptolaemus</taxon>
    </lineage>
</organism>
<gene>
    <name evidence="1" type="ORF">HHI36_001001</name>
</gene>
<protein>
    <submittedName>
        <fullName evidence="1">Uncharacterized protein</fullName>
    </submittedName>
</protein>
<reference evidence="1 2" key="1">
    <citation type="journal article" date="2021" name="BMC Biol.">
        <title>Horizontally acquired antibacterial genes associated with adaptive radiation of ladybird beetles.</title>
        <authorList>
            <person name="Li H.S."/>
            <person name="Tang X.F."/>
            <person name="Huang Y.H."/>
            <person name="Xu Z.Y."/>
            <person name="Chen M.L."/>
            <person name="Du X.Y."/>
            <person name="Qiu B.Y."/>
            <person name="Chen P.T."/>
            <person name="Zhang W."/>
            <person name="Slipinski A."/>
            <person name="Escalona H.E."/>
            <person name="Waterhouse R.M."/>
            <person name="Zwick A."/>
            <person name="Pang H."/>
        </authorList>
    </citation>
    <scope>NUCLEOTIDE SEQUENCE [LARGE SCALE GENOMIC DNA]</scope>
    <source>
        <strain evidence="1">SYSU2018</strain>
    </source>
</reference>
<keyword evidence="2" id="KW-1185">Reference proteome</keyword>
<accession>A0ABD2P774</accession>
<name>A0ABD2P774_9CUCU</name>
<sequence>MDEETEDRSINYNLNMTPEKINDNCYVSVKFEKKTSVVYYVGKVPSHYSSTELKISYLRKKPGLSWSFFLPDIEDIHTVYISDITMILPDLQPRAGCTARMARLFIFAVNLNDYNVQ</sequence>
<dbReference type="EMBL" id="JABFTP020000185">
    <property type="protein sequence ID" value="KAL3286496.1"/>
    <property type="molecule type" value="Genomic_DNA"/>
</dbReference>
<comment type="caution">
    <text evidence="1">The sequence shown here is derived from an EMBL/GenBank/DDBJ whole genome shotgun (WGS) entry which is preliminary data.</text>
</comment>
<proteinExistence type="predicted"/>
<dbReference type="Proteomes" id="UP001516400">
    <property type="component" value="Unassembled WGS sequence"/>
</dbReference>
<evidence type="ECO:0000313" key="2">
    <source>
        <dbReference type="Proteomes" id="UP001516400"/>
    </source>
</evidence>
<dbReference type="AlphaFoldDB" id="A0ABD2P774"/>